<comment type="caution">
    <text evidence="7">The sequence shown here is derived from an EMBL/GenBank/DDBJ whole genome shotgun (WGS) entry which is preliminary data.</text>
</comment>
<feature type="coiled-coil region" evidence="5">
    <location>
        <begin position="254"/>
        <end position="306"/>
    </location>
</feature>
<comment type="similarity">
    <text evidence="4">Belongs to the CRWN family.</text>
</comment>
<feature type="region of interest" description="Disordered" evidence="6">
    <location>
        <begin position="772"/>
        <end position="800"/>
    </location>
</feature>
<feature type="compositionally biased region" description="Basic and acidic residues" evidence="6">
    <location>
        <begin position="772"/>
        <end position="783"/>
    </location>
</feature>
<dbReference type="EMBL" id="JARPOI010000010">
    <property type="protein sequence ID" value="KAJ9170518.1"/>
    <property type="molecule type" value="Genomic_DNA"/>
</dbReference>
<evidence type="ECO:0000256" key="2">
    <source>
        <dbReference type="ARBA" id="ARBA00023242"/>
    </source>
</evidence>
<protein>
    <recommendedName>
        <fullName evidence="9">Protein CROWDED NUCLEI 4</fullName>
    </recommendedName>
</protein>
<evidence type="ECO:0000256" key="5">
    <source>
        <dbReference type="SAM" id="Coils"/>
    </source>
</evidence>
<gene>
    <name evidence="7" type="ORF">P3X46_018621</name>
</gene>
<evidence type="ECO:0000313" key="8">
    <source>
        <dbReference type="Proteomes" id="UP001174677"/>
    </source>
</evidence>
<feature type="coiled-coil region" evidence="5">
    <location>
        <begin position="156"/>
        <end position="211"/>
    </location>
</feature>
<feature type="region of interest" description="Disordered" evidence="6">
    <location>
        <begin position="1046"/>
        <end position="1095"/>
    </location>
</feature>
<feature type="region of interest" description="Disordered" evidence="6">
    <location>
        <begin position="852"/>
        <end position="953"/>
    </location>
</feature>
<evidence type="ECO:0000256" key="1">
    <source>
        <dbReference type="ARBA" id="ARBA00023054"/>
    </source>
</evidence>
<evidence type="ECO:0000313" key="7">
    <source>
        <dbReference type="EMBL" id="KAJ9170518.1"/>
    </source>
</evidence>
<feature type="compositionally biased region" description="Polar residues" evidence="6">
    <location>
        <begin position="929"/>
        <end position="938"/>
    </location>
</feature>
<dbReference type="PANTHER" id="PTHR31908">
    <property type="entry name" value="PROTEIN CROWDED NUCLEI 4"/>
    <property type="match status" value="1"/>
</dbReference>
<feature type="compositionally biased region" description="Basic and acidic residues" evidence="6">
    <location>
        <begin position="1046"/>
        <end position="1069"/>
    </location>
</feature>
<proteinExistence type="inferred from homology"/>
<feature type="compositionally biased region" description="Polar residues" evidence="6">
    <location>
        <begin position="856"/>
        <end position="872"/>
    </location>
</feature>
<name>A0ABQ9LT89_HEVBR</name>
<dbReference type="Proteomes" id="UP001174677">
    <property type="component" value="Chromosome 10"/>
</dbReference>
<feature type="coiled-coil region" evidence="5">
    <location>
        <begin position="442"/>
        <end position="571"/>
    </location>
</feature>
<organism evidence="7 8">
    <name type="scientific">Hevea brasiliensis</name>
    <name type="common">Para rubber tree</name>
    <name type="synonym">Siphonia brasiliensis</name>
    <dbReference type="NCBI Taxonomy" id="3981"/>
    <lineage>
        <taxon>Eukaryota</taxon>
        <taxon>Viridiplantae</taxon>
        <taxon>Streptophyta</taxon>
        <taxon>Embryophyta</taxon>
        <taxon>Tracheophyta</taxon>
        <taxon>Spermatophyta</taxon>
        <taxon>Magnoliopsida</taxon>
        <taxon>eudicotyledons</taxon>
        <taxon>Gunneridae</taxon>
        <taxon>Pentapetalae</taxon>
        <taxon>rosids</taxon>
        <taxon>fabids</taxon>
        <taxon>Malpighiales</taxon>
        <taxon>Euphorbiaceae</taxon>
        <taxon>Crotonoideae</taxon>
        <taxon>Micrandreae</taxon>
        <taxon>Hevea</taxon>
    </lineage>
</organism>
<dbReference type="PANTHER" id="PTHR31908:SF2">
    <property type="entry name" value="PROTEIN CROWDED NUCLEI 4"/>
    <property type="match status" value="1"/>
</dbReference>
<evidence type="ECO:0008006" key="9">
    <source>
        <dbReference type="Google" id="ProtNLM"/>
    </source>
</evidence>
<keyword evidence="1 5" id="KW-0175">Coiled coil</keyword>
<evidence type="ECO:0000256" key="6">
    <source>
        <dbReference type="SAM" id="MobiDB-lite"/>
    </source>
</evidence>
<keyword evidence="2" id="KW-0539">Nucleus</keyword>
<keyword evidence="8" id="KW-1185">Reference proteome</keyword>
<reference evidence="7 8" key="1">
    <citation type="journal article" date="2023" name="Plant Biotechnol. J.">
        <title>Chromosome-level wild Hevea brasiliensis genome provides new tools for genomic-assisted breeding and valuable loci to elevate rubber yield.</title>
        <authorList>
            <person name="Cheng H."/>
            <person name="Song X."/>
            <person name="Hu Y."/>
            <person name="Wu T."/>
            <person name="Yang Q."/>
            <person name="An Z."/>
            <person name="Feng S."/>
            <person name="Deng Z."/>
            <person name="Wu W."/>
            <person name="Zeng X."/>
            <person name="Tu M."/>
            <person name="Wang X."/>
            <person name="Huang H."/>
        </authorList>
    </citation>
    <scope>NUCLEOTIDE SEQUENCE [LARGE SCALE GENOMIC DNA]</scope>
    <source>
        <strain evidence="7">MT/VB/25A 57/8</strain>
    </source>
</reference>
<accession>A0ABQ9LT89</accession>
<feature type="coiled-coil region" evidence="5">
    <location>
        <begin position="609"/>
        <end position="732"/>
    </location>
</feature>
<evidence type="ECO:0000256" key="4">
    <source>
        <dbReference type="ARBA" id="ARBA00024208"/>
    </source>
</evidence>
<dbReference type="InterPro" id="IPR040418">
    <property type="entry name" value="CRWN"/>
</dbReference>
<comment type="subcellular location">
    <subcellularLocation>
        <location evidence="3">Nucleus lamina</location>
    </subcellularLocation>
</comment>
<sequence length="1095" mass="126322">MASPVTPSNGRALSITPGARVLKTPLSDDTIWKRLKEVGFDEESIRRRDKAALIAYIAKLESEVFDLQHHMGLLILERKEFASKYEQIKASAEAAELKHKRDQVAHLSSLAEARKREESLKKAVGVEKECIASIEKALHEMRAESAETKVAADCKLADARSMVEDAQKKYMDSEAKMRAAEALQAEASQYRRAAERKLQEVEAREDDLGRRTSAFKADCDAKEKEIVLERQTLGERRKVLQQEHERLLDGQALLNQREDYVASKSQELKRLEKELESSKSNIEKELRDLNDKKSNLELTVASLTQREEAVIEREALLNKREQEFLVLKEKLSSEKSVEIQKVIANHETVLKTRKSEFEAELEMNRKLVEDEIEAKRRAWELREVDLRQREDMLNEREHDLEVQSRLLTDKEKDMAEKINFLDGKERSLNAAERDSELRRALIQQEKEEINKIKLELQESLNYLEDKKKQVDCAKEKLETMKIETNELSVLGMKLKEEVDMVRAQKLELMAEEDRLKVEKAKFETEWELIDEKREELQTEAERIVEERQAVYRLLKDERDSLRLEKETIQEQHKHDVELLNHEREEFMNKMEHEHAEWFDKIQKEHSDFLLGIEMQKRELENSIEKRREEVESYLRGQEKAFEIEKKNELQHIRSLREKAAKELEDVALEMKKLDSERTEINLDRERRDMEWAVLNKSIEDLKDQTQKLEKQRELLHAEREEVCLQIERLEKLEDLKLMLDNMEVAKIQQSSMESSQQKISAIRYLRNHSSVKDSDLASHERVDNTNNGSGLDSSSMQKTDVASSANSARFSWIKRCTELMFKSSPEKPLLKSEEKSLISNNDYASLKSASKLDSSNGYHGQNLKSIESSGTRQPVRYAFGEPKVISEPPEDDIVKGKHDEEDANEEIAPSLSEEGINAGRKRRVKNSPLDVSTDPQLEQRQNNKRRRQHKDAAVNLSKDADNPCITSTQINVPEGQHSTEEGEDADMVIADKIIKISEVTSEVTCDYCDVQDGGTNGQSNQRCVDHSVVPCGSEVSEMLKDKVRNVGRGTDQHQSHEDASKADDLRVEDSDVAISDNSEKVPENIAGRTRSKQKL</sequence>
<evidence type="ECO:0000256" key="3">
    <source>
        <dbReference type="ARBA" id="ARBA00024186"/>
    </source>
</evidence>
<feature type="compositionally biased region" description="Polar residues" evidence="6">
    <location>
        <begin position="784"/>
        <end position="800"/>
    </location>
</feature>